<evidence type="ECO:0000256" key="6">
    <source>
        <dbReference type="ARBA" id="ARBA00022692"/>
    </source>
</evidence>
<dbReference type="Proteomes" id="UP001157733">
    <property type="component" value="Chromosome"/>
</dbReference>
<keyword evidence="8" id="KW-1133">Transmembrane helix</keyword>
<proteinExistence type="inferred from homology"/>
<evidence type="ECO:0000256" key="3">
    <source>
        <dbReference type="ARBA" id="ARBA00022448"/>
    </source>
</evidence>
<reference evidence="12 13" key="1">
    <citation type="submission" date="2022-09" db="EMBL/GenBank/DDBJ databases">
        <authorList>
            <person name="Kop L."/>
        </authorList>
    </citation>
    <scope>NUCLEOTIDE SEQUENCE [LARGE SCALE GENOMIC DNA]</scope>
    <source>
        <strain evidence="12 13">347</strain>
    </source>
</reference>
<dbReference type="PROSITE" id="PS52015">
    <property type="entry name" value="TONB_CTD"/>
    <property type="match status" value="1"/>
</dbReference>
<evidence type="ECO:0000256" key="5">
    <source>
        <dbReference type="ARBA" id="ARBA00022519"/>
    </source>
</evidence>
<evidence type="ECO:0000256" key="1">
    <source>
        <dbReference type="ARBA" id="ARBA00004383"/>
    </source>
</evidence>
<dbReference type="InterPro" id="IPR051045">
    <property type="entry name" value="TonB-dependent_transducer"/>
</dbReference>
<keyword evidence="7" id="KW-0653">Protein transport</keyword>
<keyword evidence="4" id="KW-1003">Cell membrane</keyword>
<dbReference type="EMBL" id="OX336137">
    <property type="protein sequence ID" value="CAI2719667.1"/>
    <property type="molecule type" value="Genomic_DNA"/>
</dbReference>
<comment type="similarity">
    <text evidence="2">Belongs to the TonB family.</text>
</comment>
<comment type="subcellular location">
    <subcellularLocation>
        <location evidence="1">Cell inner membrane</location>
        <topology evidence="1">Single-pass membrane protein</topology>
        <orientation evidence="1">Periplasmic side</orientation>
    </subcellularLocation>
</comment>
<evidence type="ECO:0000256" key="7">
    <source>
        <dbReference type="ARBA" id="ARBA00022927"/>
    </source>
</evidence>
<dbReference type="Gene3D" id="3.30.1150.10">
    <property type="match status" value="1"/>
</dbReference>
<evidence type="ECO:0000256" key="4">
    <source>
        <dbReference type="ARBA" id="ARBA00022475"/>
    </source>
</evidence>
<dbReference type="NCBIfam" id="TIGR01352">
    <property type="entry name" value="tonB_Cterm"/>
    <property type="match status" value="1"/>
</dbReference>
<dbReference type="InterPro" id="IPR006260">
    <property type="entry name" value="TonB/TolA_C"/>
</dbReference>
<dbReference type="SUPFAM" id="SSF74653">
    <property type="entry name" value="TolA/TonB C-terminal domain"/>
    <property type="match status" value="1"/>
</dbReference>
<keyword evidence="5" id="KW-0997">Cell inner membrane</keyword>
<sequence>MFCFFKAVTKNIFHPRHNMRFPIKPPPKIKQFVVLSLGLHLAALTAYQLIPPGPPEAPHKPPIKVKFVPEQPKPEPQAPPTFVETVEPKKIEPPTESELISNANSKAKSNIEQKKDKQYASKKTLIPKPKPETMPQPKQELVLDKEFLIPPPKAPREMYQEARTGFVKPQTETAPKKEVAKKYSESTLALLDGFDPEKYASIETDSLESENVDDEEVISLNTKETKYASYFQRIKRQIERVWTYPEEAARHGVNGRLSLRFRIARDGRLLEVLLVDASGSNLLDEAAVNAVKGAAPYYPFPVTIDRDNLSILATFIYSPTYSSYYQDRHGR</sequence>
<evidence type="ECO:0000313" key="12">
    <source>
        <dbReference type="EMBL" id="CAI2719667.1"/>
    </source>
</evidence>
<organism evidence="12 13">
    <name type="scientific">Nitrospina watsonii</name>
    <dbReference type="NCBI Taxonomy" id="1323948"/>
    <lineage>
        <taxon>Bacteria</taxon>
        <taxon>Pseudomonadati</taxon>
        <taxon>Nitrospinota/Tectimicrobiota group</taxon>
        <taxon>Nitrospinota</taxon>
        <taxon>Nitrospinia</taxon>
        <taxon>Nitrospinales</taxon>
        <taxon>Nitrospinaceae</taxon>
        <taxon>Nitrospina</taxon>
    </lineage>
</organism>
<feature type="region of interest" description="Disordered" evidence="10">
    <location>
        <begin position="68"/>
        <end position="136"/>
    </location>
</feature>
<keyword evidence="9" id="KW-0472">Membrane</keyword>
<keyword evidence="6" id="KW-0812">Transmembrane</keyword>
<keyword evidence="3" id="KW-0813">Transport</keyword>
<evidence type="ECO:0000256" key="10">
    <source>
        <dbReference type="SAM" id="MobiDB-lite"/>
    </source>
</evidence>
<name>A0ABM9HHX7_9BACT</name>
<dbReference type="InterPro" id="IPR037682">
    <property type="entry name" value="TonB_C"/>
</dbReference>
<evidence type="ECO:0000259" key="11">
    <source>
        <dbReference type="PROSITE" id="PS52015"/>
    </source>
</evidence>
<dbReference type="Pfam" id="PF03544">
    <property type="entry name" value="TonB_C"/>
    <property type="match status" value="1"/>
</dbReference>
<evidence type="ECO:0000256" key="2">
    <source>
        <dbReference type="ARBA" id="ARBA00006555"/>
    </source>
</evidence>
<dbReference type="PANTHER" id="PTHR33446">
    <property type="entry name" value="PROTEIN TONB-RELATED"/>
    <property type="match status" value="1"/>
</dbReference>
<evidence type="ECO:0000313" key="13">
    <source>
        <dbReference type="Proteomes" id="UP001157733"/>
    </source>
</evidence>
<feature type="domain" description="TonB C-terminal" evidence="11">
    <location>
        <begin position="229"/>
        <end position="326"/>
    </location>
</feature>
<feature type="compositionally biased region" description="Polar residues" evidence="10">
    <location>
        <begin position="98"/>
        <end position="108"/>
    </location>
</feature>
<evidence type="ECO:0000256" key="8">
    <source>
        <dbReference type="ARBA" id="ARBA00022989"/>
    </source>
</evidence>
<evidence type="ECO:0000256" key="9">
    <source>
        <dbReference type="ARBA" id="ARBA00023136"/>
    </source>
</evidence>
<accession>A0ABM9HHX7</accession>
<feature type="compositionally biased region" description="Basic and acidic residues" evidence="10">
    <location>
        <begin position="109"/>
        <end position="119"/>
    </location>
</feature>
<protein>
    <recommendedName>
        <fullName evidence="11">TonB C-terminal domain-containing protein</fullName>
    </recommendedName>
</protein>
<keyword evidence="13" id="KW-1185">Reference proteome</keyword>
<gene>
    <name evidence="12" type="ORF">NSPWAT_2811</name>
</gene>